<gene>
    <name evidence="1" type="ORF">BRADI_1g06421v3</name>
</gene>
<organism evidence="1">
    <name type="scientific">Brachypodium distachyon</name>
    <name type="common">Purple false brome</name>
    <name type="synonym">Trachynia distachya</name>
    <dbReference type="NCBI Taxonomy" id="15368"/>
    <lineage>
        <taxon>Eukaryota</taxon>
        <taxon>Viridiplantae</taxon>
        <taxon>Streptophyta</taxon>
        <taxon>Embryophyta</taxon>
        <taxon>Tracheophyta</taxon>
        <taxon>Spermatophyta</taxon>
        <taxon>Magnoliopsida</taxon>
        <taxon>Liliopsida</taxon>
        <taxon>Poales</taxon>
        <taxon>Poaceae</taxon>
        <taxon>BOP clade</taxon>
        <taxon>Pooideae</taxon>
        <taxon>Stipodae</taxon>
        <taxon>Brachypodieae</taxon>
        <taxon>Brachypodium</taxon>
    </lineage>
</organism>
<evidence type="ECO:0000313" key="3">
    <source>
        <dbReference type="Proteomes" id="UP000008810"/>
    </source>
</evidence>
<evidence type="ECO:0000313" key="2">
    <source>
        <dbReference type="EnsemblPlants" id="PNT74005"/>
    </source>
</evidence>
<accession>A0A2K2DI99</accession>
<sequence>MPNCICQLCAYAQERMADPAAVAQAAASYELSIRSFTLFSCLPGLAGLSLSVYSNGYLLGENNPVHACVSTYIRRS</sequence>
<dbReference type="EnsemblPlants" id="PNT74005">
    <property type="protein sequence ID" value="PNT74005"/>
    <property type="gene ID" value="BRADI_1g06421v3"/>
</dbReference>
<reference evidence="1 2" key="1">
    <citation type="journal article" date="2010" name="Nature">
        <title>Genome sequencing and analysis of the model grass Brachypodium distachyon.</title>
        <authorList>
            <consortium name="International Brachypodium Initiative"/>
        </authorList>
    </citation>
    <scope>NUCLEOTIDE SEQUENCE [LARGE SCALE GENOMIC DNA]</scope>
    <source>
        <strain evidence="1 2">Bd21</strain>
    </source>
</reference>
<dbReference type="InParanoid" id="A0A2K2DI99"/>
<dbReference type="EMBL" id="CM000880">
    <property type="protein sequence ID" value="PNT74005.1"/>
    <property type="molecule type" value="Genomic_DNA"/>
</dbReference>
<dbReference type="Gramene" id="PNT74005">
    <property type="protein sequence ID" value="PNT74005"/>
    <property type="gene ID" value="BRADI_1g06421v3"/>
</dbReference>
<keyword evidence="3" id="KW-1185">Reference proteome</keyword>
<proteinExistence type="predicted"/>
<reference evidence="2" key="3">
    <citation type="submission" date="2018-08" db="UniProtKB">
        <authorList>
            <consortium name="EnsemblPlants"/>
        </authorList>
    </citation>
    <scope>IDENTIFICATION</scope>
    <source>
        <strain evidence="2">cv. Bd21</strain>
    </source>
</reference>
<dbReference type="Proteomes" id="UP000008810">
    <property type="component" value="Chromosome 1"/>
</dbReference>
<evidence type="ECO:0000313" key="1">
    <source>
        <dbReference type="EMBL" id="PNT74005.1"/>
    </source>
</evidence>
<name>A0A2K2DI99_BRADI</name>
<protein>
    <submittedName>
        <fullName evidence="1 2">Uncharacterized protein</fullName>
    </submittedName>
</protein>
<dbReference type="AlphaFoldDB" id="A0A2K2DI99"/>
<reference evidence="1" key="2">
    <citation type="submission" date="2017-06" db="EMBL/GenBank/DDBJ databases">
        <title>WGS assembly of Brachypodium distachyon.</title>
        <authorList>
            <consortium name="The International Brachypodium Initiative"/>
            <person name="Lucas S."/>
            <person name="Harmon-Smith M."/>
            <person name="Lail K."/>
            <person name="Tice H."/>
            <person name="Grimwood J."/>
            <person name="Bruce D."/>
            <person name="Barry K."/>
            <person name="Shu S."/>
            <person name="Lindquist E."/>
            <person name="Wang M."/>
            <person name="Pitluck S."/>
            <person name="Vogel J.P."/>
            <person name="Garvin D.F."/>
            <person name="Mockler T.C."/>
            <person name="Schmutz J."/>
            <person name="Rokhsar D."/>
            <person name="Bevan M.W."/>
        </authorList>
    </citation>
    <scope>NUCLEOTIDE SEQUENCE</scope>
    <source>
        <strain evidence="1">Bd21</strain>
    </source>
</reference>